<dbReference type="EnsemblBacteria" id="ABF42198">
    <property type="protein sequence ID" value="ABF42198"/>
    <property type="gene ID" value="Acid345_3197"/>
</dbReference>
<dbReference type="EMBL" id="CP000360">
    <property type="protein sequence ID" value="ABF42198.1"/>
    <property type="molecule type" value="Genomic_DNA"/>
</dbReference>
<dbReference type="Proteomes" id="UP000002432">
    <property type="component" value="Chromosome"/>
</dbReference>
<evidence type="ECO:0000313" key="1">
    <source>
        <dbReference type="EMBL" id="ABF42198.1"/>
    </source>
</evidence>
<proteinExistence type="predicted"/>
<accession>Q1ILQ2</accession>
<reference evidence="1 2" key="1">
    <citation type="journal article" date="2009" name="Appl. Environ. Microbiol.">
        <title>Three genomes from the phylum Acidobacteria provide insight into the lifestyles of these microorganisms in soils.</title>
        <authorList>
            <person name="Ward N.L."/>
            <person name="Challacombe J.F."/>
            <person name="Janssen P.H."/>
            <person name="Henrissat B."/>
            <person name="Coutinho P.M."/>
            <person name="Wu M."/>
            <person name="Xie G."/>
            <person name="Haft D.H."/>
            <person name="Sait M."/>
            <person name="Badger J."/>
            <person name="Barabote R.D."/>
            <person name="Bradley B."/>
            <person name="Brettin T.S."/>
            <person name="Brinkac L.M."/>
            <person name="Bruce D."/>
            <person name="Creasy T."/>
            <person name="Daugherty S.C."/>
            <person name="Davidsen T.M."/>
            <person name="DeBoy R.T."/>
            <person name="Detter J.C."/>
            <person name="Dodson R.J."/>
            <person name="Durkin A.S."/>
            <person name="Ganapathy A."/>
            <person name="Gwinn-Giglio M."/>
            <person name="Han C.S."/>
            <person name="Khouri H."/>
            <person name="Kiss H."/>
            <person name="Kothari S.P."/>
            <person name="Madupu R."/>
            <person name="Nelson K.E."/>
            <person name="Nelson W.C."/>
            <person name="Paulsen I."/>
            <person name="Penn K."/>
            <person name="Ren Q."/>
            <person name="Rosovitz M.J."/>
            <person name="Selengut J.D."/>
            <person name="Shrivastava S."/>
            <person name="Sullivan S.A."/>
            <person name="Tapia R."/>
            <person name="Thompson L.S."/>
            <person name="Watkins K.L."/>
            <person name="Yang Q."/>
            <person name="Yu C."/>
            <person name="Zafar N."/>
            <person name="Zhou L."/>
            <person name="Kuske C.R."/>
        </authorList>
    </citation>
    <scope>NUCLEOTIDE SEQUENCE [LARGE SCALE GENOMIC DNA]</scope>
    <source>
        <strain evidence="1 2">Ellin345</strain>
    </source>
</reference>
<dbReference type="HOGENOM" id="CLU_2585125_0_0_0"/>
<dbReference type="AlphaFoldDB" id="Q1ILQ2"/>
<gene>
    <name evidence="1" type="ordered locus">Acid345_3197</name>
</gene>
<keyword evidence="2" id="KW-1185">Reference proteome</keyword>
<sequence length="80" mass="9262">MRRSAMISITCDNCGAERPERLPSSEEWILGYDIELESPNAVQRSLRFLDHWDDRRVMEFGAIHLCSEQCKVEYKTAEAA</sequence>
<evidence type="ECO:0000313" key="2">
    <source>
        <dbReference type="Proteomes" id="UP000002432"/>
    </source>
</evidence>
<name>Q1ILQ2_KORVE</name>
<organism evidence="1 2">
    <name type="scientific">Koribacter versatilis (strain Ellin345)</name>
    <dbReference type="NCBI Taxonomy" id="204669"/>
    <lineage>
        <taxon>Bacteria</taxon>
        <taxon>Pseudomonadati</taxon>
        <taxon>Acidobacteriota</taxon>
        <taxon>Terriglobia</taxon>
        <taxon>Terriglobales</taxon>
        <taxon>Candidatus Korobacteraceae</taxon>
        <taxon>Candidatus Korobacter</taxon>
    </lineage>
</organism>
<protein>
    <submittedName>
        <fullName evidence="1">Uncharacterized protein</fullName>
    </submittedName>
</protein>
<dbReference type="STRING" id="204669.Acid345_3197"/>
<dbReference type="KEGG" id="aba:Acid345_3197"/>